<dbReference type="eggNOG" id="COG2095">
    <property type="taxonomic scope" value="Bacteria"/>
</dbReference>
<proteinExistence type="inferred from homology"/>
<dbReference type="AlphaFoldDB" id="C1DWJ6"/>
<keyword evidence="9" id="KW-1185">Reference proteome</keyword>
<evidence type="ECO:0000256" key="1">
    <source>
        <dbReference type="ARBA" id="ARBA00004651"/>
    </source>
</evidence>
<dbReference type="EMBL" id="CP001229">
    <property type="protein sequence ID" value="ACN99312.1"/>
    <property type="molecule type" value="Genomic_DNA"/>
</dbReference>
<protein>
    <recommendedName>
        <fullName evidence="7">UPF0056 inner membrane protein</fullName>
    </recommendedName>
</protein>
<keyword evidence="6 7" id="KW-0472">Membrane</keyword>
<evidence type="ECO:0000256" key="6">
    <source>
        <dbReference type="ARBA" id="ARBA00023136"/>
    </source>
</evidence>
<dbReference type="OrthoDB" id="21094at2"/>
<accession>C1DWJ6</accession>
<dbReference type="RefSeq" id="WP_012674630.1">
    <property type="nucleotide sequence ID" value="NC_012438.1"/>
</dbReference>
<dbReference type="Pfam" id="PF01914">
    <property type="entry name" value="MarC"/>
    <property type="match status" value="1"/>
</dbReference>
<organism evidence="8 9">
    <name type="scientific">Sulfurihydrogenibium azorense (strain DSM 15241 / OCM 825 / Az-Fu1)</name>
    <dbReference type="NCBI Taxonomy" id="204536"/>
    <lineage>
        <taxon>Bacteria</taxon>
        <taxon>Pseudomonadati</taxon>
        <taxon>Aquificota</taxon>
        <taxon>Aquificia</taxon>
        <taxon>Aquificales</taxon>
        <taxon>Hydrogenothermaceae</taxon>
        <taxon>Sulfurihydrogenibium</taxon>
    </lineage>
</organism>
<feature type="transmembrane region" description="Helical" evidence="7">
    <location>
        <begin position="46"/>
        <end position="69"/>
    </location>
</feature>
<feature type="transmembrane region" description="Helical" evidence="7">
    <location>
        <begin position="12"/>
        <end position="34"/>
    </location>
</feature>
<dbReference type="NCBIfam" id="TIGR00427">
    <property type="entry name" value="NAAT family transporter"/>
    <property type="match status" value="1"/>
</dbReference>
<evidence type="ECO:0000256" key="4">
    <source>
        <dbReference type="ARBA" id="ARBA00022692"/>
    </source>
</evidence>
<keyword evidence="4 7" id="KW-0812">Transmembrane</keyword>
<feature type="transmembrane region" description="Helical" evidence="7">
    <location>
        <begin position="114"/>
        <end position="137"/>
    </location>
</feature>
<keyword evidence="5 7" id="KW-1133">Transmembrane helix</keyword>
<feature type="transmembrane region" description="Helical" evidence="7">
    <location>
        <begin position="143"/>
        <end position="164"/>
    </location>
</feature>
<comment type="similarity">
    <text evidence="2 7">Belongs to the UPF0056 (MarC) family.</text>
</comment>
<evidence type="ECO:0000313" key="9">
    <source>
        <dbReference type="Proteomes" id="UP000001369"/>
    </source>
</evidence>
<dbReference type="STRING" id="204536.SULAZ_1515"/>
<evidence type="ECO:0000256" key="7">
    <source>
        <dbReference type="RuleBase" id="RU362048"/>
    </source>
</evidence>
<feature type="transmembrane region" description="Helical" evidence="7">
    <location>
        <begin position="75"/>
        <end position="93"/>
    </location>
</feature>
<comment type="subcellular location">
    <subcellularLocation>
        <location evidence="7">Cell inner membrane</location>
        <topology evidence="7">Multi-pass membrane protein</topology>
    </subcellularLocation>
    <subcellularLocation>
        <location evidence="1">Cell membrane</location>
        <topology evidence="1">Multi-pass membrane protein</topology>
    </subcellularLocation>
</comment>
<keyword evidence="3" id="KW-1003">Cell membrane</keyword>
<feature type="transmembrane region" description="Helical" evidence="7">
    <location>
        <begin position="176"/>
        <end position="199"/>
    </location>
</feature>
<evidence type="ECO:0000256" key="2">
    <source>
        <dbReference type="ARBA" id="ARBA00009784"/>
    </source>
</evidence>
<evidence type="ECO:0000256" key="3">
    <source>
        <dbReference type="ARBA" id="ARBA00022475"/>
    </source>
</evidence>
<dbReference type="HOGENOM" id="CLU_079909_0_0_0"/>
<name>C1DWJ6_SULAA</name>
<evidence type="ECO:0000256" key="5">
    <source>
        <dbReference type="ARBA" id="ARBA00022989"/>
    </source>
</evidence>
<dbReference type="GO" id="GO:0005886">
    <property type="term" value="C:plasma membrane"/>
    <property type="evidence" value="ECO:0007669"/>
    <property type="project" value="UniProtKB-SubCell"/>
</dbReference>
<reference evidence="8 9" key="1">
    <citation type="journal article" date="2009" name="J. Bacteriol.">
        <title>Complete and draft genome sequences of six members of the Aquificales.</title>
        <authorList>
            <person name="Reysenbach A.L."/>
            <person name="Hamamura N."/>
            <person name="Podar M."/>
            <person name="Griffiths E."/>
            <person name="Ferreira S."/>
            <person name="Hochstein R."/>
            <person name="Heidelberg J."/>
            <person name="Johnson J."/>
            <person name="Mead D."/>
            <person name="Pohorille A."/>
            <person name="Sarmiento M."/>
            <person name="Schweighofer K."/>
            <person name="Seshadri R."/>
            <person name="Voytek M.A."/>
        </authorList>
    </citation>
    <scope>NUCLEOTIDE SEQUENCE [LARGE SCALE GENOMIC DNA]</scope>
    <source>
        <strain evidence="9">Az-Fu1 / DSM 15241 / OCM 825</strain>
    </source>
</reference>
<gene>
    <name evidence="8" type="ordered locus">SULAZ_1515</name>
</gene>
<dbReference type="KEGG" id="saf:SULAZ_1515"/>
<sequence length="211" mass="23281">MDVLYLILKYTISIFAIVDPFGAIPLIISVLKNFSDKEREFIIKKASIYGCFILIFFLFLGNFFVGILGVSIADFQIAGGIILLLISINIIFGQPLKEKISPEEIPLIKKLENIALIPVATPILAGPGAMVTAMTVASSQESLLNLLIVAISIVITFLISYFILKASKYIQKLLGEIFLDIVSRMMGIVIMALAVQFIVKGIKQNFFPILH</sequence>
<dbReference type="Proteomes" id="UP000001369">
    <property type="component" value="Chromosome"/>
</dbReference>
<dbReference type="PANTHER" id="PTHR33508:SF1">
    <property type="entry name" value="UPF0056 MEMBRANE PROTEIN YHCE"/>
    <property type="match status" value="1"/>
</dbReference>
<dbReference type="PANTHER" id="PTHR33508">
    <property type="entry name" value="UPF0056 MEMBRANE PROTEIN YHCE"/>
    <property type="match status" value="1"/>
</dbReference>
<dbReference type="InterPro" id="IPR002771">
    <property type="entry name" value="Multi_antbiot-R_MarC"/>
</dbReference>
<evidence type="ECO:0000313" key="8">
    <source>
        <dbReference type="EMBL" id="ACN99312.1"/>
    </source>
</evidence>